<dbReference type="Pfam" id="PF10502">
    <property type="entry name" value="Peptidase_S26"/>
    <property type="match status" value="1"/>
</dbReference>
<organism evidence="9 10">
    <name type="scientific">Glaciihabitans tibetensis</name>
    <dbReference type="NCBI Taxonomy" id="1266600"/>
    <lineage>
        <taxon>Bacteria</taxon>
        <taxon>Bacillati</taxon>
        <taxon>Actinomycetota</taxon>
        <taxon>Actinomycetes</taxon>
        <taxon>Micrococcales</taxon>
        <taxon>Microbacteriaceae</taxon>
        <taxon>Glaciihabitans</taxon>
    </lineage>
</organism>
<dbReference type="GO" id="GO:0009003">
    <property type="term" value="F:signal peptidase activity"/>
    <property type="evidence" value="ECO:0007669"/>
    <property type="project" value="UniProtKB-EC"/>
</dbReference>
<dbReference type="RefSeq" id="WP_106215017.1">
    <property type="nucleotide sequence ID" value="NZ_PVTL01000012.1"/>
</dbReference>
<accession>A0A2T0V3D0</accession>
<keyword evidence="2 7" id="KW-0812">Transmembrane</keyword>
<evidence type="ECO:0000259" key="8">
    <source>
        <dbReference type="Pfam" id="PF10502"/>
    </source>
</evidence>
<evidence type="ECO:0000313" key="10">
    <source>
        <dbReference type="Proteomes" id="UP000237983"/>
    </source>
</evidence>
<dbReference type="NCBIfam" id="TIGR02228">
    <property type="entry name" value="sigpep_I_arch"/>
    <property type="match status" value="1"/>
</dbReference>
<evidence type="ECO:0000256" key="2">
    <source>
        <dbReference type="ARBA" id="ARBA00022692"/>
    </source>
</evidence>
<keyword evidence="4 7" id="KW-0472">Membrane</keyword>
<dbReference type="OrthoDB" id="3178064at2"/>
<name>A0A2T0V3D0_9MICO</name>
<keyword evidence="10" id="KW-1185">Reference proteome</keyword>
<feature type="transmembrane region" description="Helical" evidence="7">
    <location>
        <begin position="182"/>
        <end position="206"/>
    </location>
</feature>
<feature type="region of interest" description="Disordered" evidence="6">
    <location>
        <begin position="1"/>
        <end position="38"/>
    </location>
</feature>
<dbReference type="AlphaFoldDB" id="A0A2T0V3D0"/>
<comment type="subcellular location">
    <subcellularLocation>
        <location evidence="1">Membrane</location>
    </subcellularLocation>
</comment>
<evidence type="ECO:0000256" key="4">
    <source>
        <dbReference type="ARBA" id="ARBA00023136"/>
    </source>
</evidence>
<evidence type="ECO:0000256" key="7">
    <source>
        <dbReference type="SAM" id="Phobius"/>
    </source>
</evidence>
<evidence type="ECO:0000256" key="1">
    <source>
        <dbReference type="ARBA" id="ARBA00004370"/>
    </source>
</evidence>
<comment type="caution">
    <text evidence="9">The sequence shown here is derived from an EMBL/GenBank/DDBJ whole genome shotgun (WGS) entry which is preliminary data.</text>
</comment>
<dbReference type="GO" id="GO:0004252">
    <property type="term" value="F:serine-type endopeptidase activity"/>
    <property type="evidence" value="ECO:0007669"/>
    <property type="project" value="UniProtKB-UniRule"/>
</dbReference>
<evidence type="ECO:0000256" key="6">
    <source>
        <dbReference type="SAM" id="MobiDB-lite"/>
    </source>
</evidence>
<dbReference type="CDD" id="cd06530">
    <property type="entry name" value="S26_SPase_I"/>
    <property type="match status" value="1"/>
</dbReference>
<keyword evidence="3 7" id="KW-1133">Transmembrane helix</keyword>
<dbReference type="GO" id="GO:0006465">
    <property type="term" value="P:signal peptide processing"/>
    <property type="evidence" value="ECO:0007669"/>
    <property type="project" value="UniProtKB-UniRule"/>
</dbReference>
<reference evidence="9 10" key="1">
    <citation type="submission" date="2018-03" db="EMBL/GenBank/DDBJ databases">
        <title>Genomic Encyclopedia of Type Strains, Phase III (KMG-III): the genomes of soil and plant-associated and newly described type strains.</title>
        <authorList>
            <person name="Whitman W."/>
        </authorList>
    </citation>
    <scope>NUCLEOTIDE SEQUENCE [LARGE SCALE GENOMIC DNA]</scope>
    <source>
        <strain evidence="9 10">CGMCC 1.12484</strain>
    </source>
</reference>
<evidence type="ECO:0000256" key="3">
    <source>
        <dbReference type="ARBA" id="ARBA00022989"/>
    </source>
</evidence>
<sequence>MGRHGGSHAKERAAKPAKAFAKAPAGAPARKQPKPPAKKTVWQLIRTGLSMGLFGIVLALMIVAVIIPKVTGATPLTVLTSSMEPGLPPGTLLIVEPVDTNTIQIGDVVTYQIESGQPAVVTHRVTAVASSTTGERTFTFKGDNNDAEDPPVIAEQIQGRLWYSIPVVGYASTIINGPYRAVIIPVVAGAMLLYAAVSITIGLVAASKKRRANTRRADASLAAVISDAPGARDTPGARDSSGAPDSAVASEPA</sequence>
<dbReference type="SUPFAM" id="SSF51306">
    <property type="entry name" value="LexA/Signal peptidase"/>
    <property type="match status" value="1"/>
</dbReference>
<dbReference type="GO" id="GO:0016020">
    <property type="term" value="C:membrane"/>
    <property type="evidence" value="ECO:0007669"/>
    <property type="project" value="UniProtKB-SubCell"/>
</dbReference>
<dbReference type="PANTHER" id="PTHR10806">
    <property type="entry name" value="SIGNAL PEPTIDASE COMPLEX CATALYTIC SUBUNIT SEC11"/>
    <property type="match status" value="1"/>
</dbReference>
<dbReference type="InterPro" id="IPR019533">
    <property type="entry name" value="Peptidase_S26"/>
</dbReference>
<gene>
    <name evidence="9" type="ORF">B0I08_11255</name>
</gene>
<dbReference type="EMBL" id="PVTL01000012">
    <property type="protein sequence ID" value="PRY64670.1"/>
    <property type="molecule type" value="Genomic_DNA"/>
</dbReference>
<feature type="region of interest" description="Disordered" evidence="6">
    <location>
        <begin position="224"/>
        <end position="253"/>
    </location>
</feature>
<dbReference type="Proteomes" id="UP000237983">
    <property type="component" value="Unassembled WGS sequence"/>
</dbReference>
<dbReference type="EC" id="3.4.21.89" evidence="5"/>
<feature type="transmembrane region" description="Helical" evidence="7">
    <location>
        <begin position="44"/>
        <end position="67"/>
    </location>
</feature>
<feature type="domain" description="Peptidase S26" evidence="8">
    <location>
        <begin position="58"/>
        <end position="128"/>
    </location>
</feature>
<dbReference type="InterPro" id="IPR001733">
    <property type="entry name" value="Peptidase_S26B"/>
</dbReference>
<proteinExistence type="predicted"/>
<protein>
    <recommendedName>
        <fullName evidence="5">Signal peptidase I</fullName>
        <ecNumber evidence="5">3.4.21.89</ecNumber>
    </recommendedName>
</protein>
<feature type="compositionally biased region" description="Low complexity" evidence="6">
    <location>
        <begin position="16"/>
        <end position="30"/>
    </location>
</feature>
<dbReference type="PANTHER" id="PTHR10806:SF6">
    <property type="entry name" value="SIGNAL PEPTIDASE COMPLEX CATALYTIC SUBUNIT SEC11"/>
    <property type="match status" value="1"/>
</dbReference>
<dbReference type="InterPro" id="IPR036286">
    <property type="entry name" value="LexA/Signal_pep-like_sf"/>
</dbReference>
<evidence type="ECO:0000313" key="9">
    <source>
        <dbReference type="EMBL" id="PRY64670.1"/>
    </source>
</evidence>
<evidence type="ECO:0000256" key="5">
    <source>
        <dbReference type="NCBIfam" id="TIGR02228"/>
    </source>
</evidence>